<reference evidence="2" key="1">
    <citation type="journal article" date="2019" name="MBio">
        <title>Virus Genomes from Deep Sea Sediments Expand the Ocean Megavirome and Support Independent Origins of Viral Gigantism.</title>
        <authorList>
            <person name="Backstrom D."/>
            <person name="Yutin N."/>
            <person name="Jorgensen S.L."/>
            <person name="Dharamshi J."/>
            <person name="Homa F."/>
            <person name="Zaremba-Niedwiedzka K."/>
            <person name="Spang A."/>
            <person name="Wolf Y.I."/>
            <person name="Koonin E.V."/>
            <person name="Ettema T.J."/>
        </authorList>
    </citation>
    <scope>NUCLEOTIDE SEQUENCE</scope>
</reference>
<feature type="transmembrane region" description="Helical" evidence="1">
    <location>
        <begin position="36"/>
        <end position="54"/>
    </location>
</feature>
<sequence length="138" mass="15893">MFNNIDTDNINFLAGAISGISVVWIVPYILRIILNLIPIITVITLVVFIFYRYTSKKKSTLINLLNIWSYRQYISSIFKTNIKIKPKKISSKVYDINSLKNRIKELGLLYPENGSGINGRVLKKDLVMCIEEYKVGEM</sequence>
<proteinExistence type="predicted"/>
<feature type="transmembrane region" description="Helical" evidence="1">
    <location>
        <begin position="12"/>
        <end position="30"/>
    </location>
</feature>
<organism evidence="2">
    <name type="scientific">Pithovirus LCPAC001</name>
    <dbReference type="NCBI Taxonomy" id="2506585"/>
    <lineage>
        <taxon>Viruses</taxon>
        <taxon>Pithoviruses</taxon>
    </lineage>
</organism>
<keyword evidence="1" id="KW-0472">Membrane</keyword>
<evidence type="ECO:0000256" key="1">
    <source>
        <dbReference type="SAM" id="Phobius"/>
    </source>
</evidence>
<name>A0A481Z2U2_9VIRU</name>
<dbReference type="EMBL" id="MK500433">
    <property type="protein sequence ID" value="QBK89661.1"/>
    <property type="molecule type" value="Genomic_DNA"/>
</dbReference>
<keyword evidence="1" id="KW-1133">Transmembrane helix</keyword>
<evidence type="ECO:0000313" key="2">
    <source>
        <dbReference type="EMBL" id="QBK89661.1"/>
    </source>
</evidence>
<gene>
    <name evidence="2" type="ORF">LCPAC001_01710</name>
</gene>
<accession>A0A481Z2U2</accession>
<keyword evidence="1" id="KW-0812">Transmembrane</keyword>
<protein>
    <submittedName>
        <fullName evidence="2">Uncharacterized protein</fullName>
    </submittedName>
</protein>